<evidence type="ECO:0000313" key="1">
    <source>
        <dbReference type="EMBL" id="CAF2127848.1"/>
    </source>
</evidence>
<reference evidence="1" key="1">
    <citation type="submission" date="2021-01" db="EMBL/GenBank/DDBJ databases">
        <authorList>
            <consortium name="Genoscope - CEA"/>
            <person name="William W."/>
        </authorList>
    </citation>
    <scope>NUCLEOTIDE SEQUENCE</scope>
</reference>
<dbReference type="EMBL" id="HG994357">
    <property type="protein sequence ID" value="CAF2127848.1"/>
    <property type="molecule type" value="Genomic_DNA"/>
</dbReference>
<name>A0A816W394_BRANA</name>
<organism evidence="1">
    <name type="scientific">Brassica napus</name>
    <name type="common">Rape</name>
    <dbReference type="NCBI Taxonomy" id="3708"/>
    <lineage>
        <taxon>Eukaryota</taxon>
        <taxon>Viridiplantae</taxon>
        <taxon>Streptophyta</taxon>
        <taxon>Embryophyta</taxon>
        <taxon>Tracheophyta</taxon>
        <taxon>Spermatophyta</taxon>
        <taxon>Magnoliopsida</taxon>
        <taxon>eudicotyledons</taxon>
        <taxon>Gunneridae</taxon>
        <taxon>Pentapetalae</taxon>
        <taxon>rosids</taxon>
        <taxon>malvids</taxon>
        <taxon>Brassicales</taxon>
        <taxon>Brassicaceae</taxon>
        <taxon>Brassiceae</taxon>
        <taxon>Brassica</taxon>
    </lineage>
</organism>
<sequence>MVYFEPVTCKLTLAWSKPVQSILIRESSESSNWVQMSCCLIPKKSMPAIKIDVTIRIYLKLNFYEKKMLLVQRTCIKDMGKQSPRDKDVGDVVVVSCFVMPMIETF</sequence>
<proteinExistence type="predicted"/>
<protein>
    <submittedName>
        <fullName evidence="1">(rape) hypothetical protein</fullName>
    </submittedName>
</protein>
<gene>
    <name evidence="1" type="ORF">DARMORV10_A03P39880.1</name>
</gene>
<dbReference type="Proteomes" id="UP001295469">
    <property type="component" value="Chromosome A03"/>
</dbReference>
<dbReference type="AlphaFoldDB" id="A0A816W394"/>
<accession>A0A816W394</accession>